<dbReference type="Proteomes" id="UP000237752">
    <property type="component" value="Unassembled WGS sequence"/>
</dbReference>
<evidence type="ECO:0000259" key="3">
    <source>
        <dbReference type="PROSITE" id="PS51186"/>
    </source>
</evidence>
<dbReference type="GO" id="GO:0016747">
    <property type="term" value="F:acyltransferase activity, transferring groups other than amino-acyl groups"/>
    <property type="evidence" value="ECO:0007669"/>
    <property type="project" value="InterPro"/>
</dbReference>
<reference evidence="4 5" key="1">
    <citation type="submission" date="2018-03" db="EMBL/GenBank/DDBJ databases">
        <title>Genomic Encyclopedia of Archaeal and Bacterial Type Strains, Phase II (KMG-II): from individual species to whole genera.</title>
        <authorList>
            <person name="Goeker M."/>
        </authorList>
    </citation>
    <scope>NUCLEOTIDE SEQUENCE [LARGE SCALE GENOMIC DNA]</scope>
    <source>
        <strain evidence="4 5">DSM 100065</strain>
    </source>
</reference>
<evidence type="ECO:0000313" key="4">
    <source>
        <dbReference type="EMBL" id="PRZ42674.1"/>
    </source>
</evidence>
<accession>A0A2T1A2B7</accession>
<keyword evidence="2" id="KW-0012">Acyltransferase</keyword>
<feature type="domain" description="N-acetyltransferase" evidence="3">
    <location>
        <begin position="98"/>
        <end position="244"/>
    </location>
</feature>
<evidence type="ECO:0000256" key="2">
    <source>
        <dbReference type="ARBA" id="ARBA00023315"/>
    </source>
</evidence>
<keyword evidence="5" id="KW-1185">Reference proteome</keyword>
<dbReference type="Gene3D" id="3.40.630.30">
    <property type="match status" value="1"/>
</dbReference>
<evidence type="ECO:0000256" key="1">
    <source>
        <dbReference type="ARBA" id="ARBA00022679"/>
    </source>
</evidence>
<sequence>MLGVMYVFYVHRQVSRWRLVLRDGDAFPDVTTAEQWQRTRIRTAADTNVDVRDDIASRGYCLFAITATFEDLNRDISTHGKRKERQPLASLAIRGRRFDLMQATEHDVPELVQLLADDALGADRESDDLVPYLKAFRQIDAITGHLLLTVRDDSAKMVGTIQLTLLPSLARQGALRLHIEAVRIVGGARGIGLGSALFTWAHEYGRQQGATVAQLTSDKSRTNAHRFYERLGYNPSHVGYKYWL</sequence>
<dbReference type="SUPFAM" id="SSF55729">
    <property type="entry name" value="Acyl-CoA N-acyltransferases (Nat)"/>
    <property type="match status" value="1"/>
</dbReference>
<dbReference type="AlphaFoldDB" id="A0A2T1A2B7"/>
<dbReference type="PROSITE" id="PS51186">
    <property type="entry name" value="GNAT"/>
    <property type="match status" value="1"/>
</dbReference>
<dbReference type="PANTHER" id="PTHR43877:SF2">
    <property type="entry name" value="AMINOALKYLPHOSPHONATE N-ACETYLTRANSFERASE-RELATED"/>
    <property type="match status" value="1"/>
</dbReference>
<evidence type="ECO:0000313" key="5">
    <source>
        <dbReference type="Proteomes" id="UP000237752"/>
    </source>
</evidence>
<organism evidence="4 5">
    <name type="scientific">Antricoccus suffuscus</name>
    <dbReference type="NCBI Taxonomy" id="1629062"/>
    <lineage>
        <taxon>Bacteria</taxon>
        <taxon>Bacillati</taxon>
        <taxon>Actinomycetota</taxon>
        <taxon>Actinomycetes</taxon>
        <taxon>Geodermatophilales</taxon>
        <taxon>Antricoccaceae</taxon>
        <taxon>Antricoccus</taxon>
    </lineage>
</organism>
<protein>
    <submittedName>
        <fullName evidence="4">Acetyltransferase (GNAT) family protein</fullName>
    </submittedName>
</protein>
<dbReference type="EMBL" id="PVUE01000004">
    <property type="protein sequence ID" value="PRZ42674.1"/>
    <property type="molecule type" value="Genomic_DNA"/>
</dbReference>
<gene>
    <name evidence="4" type="ORF">CLV47_10418</name>
</gene>
<dbReference type="Pfam" id="PF00583">
    <property type="entry name" value="Acetyltransf_1"/>
    <property type="match status" value="1"/>
</dbReference>
<dbReference type="InterPro" id="IPR016181">
    <property type="entry name" value="Acyl_CoA_acyltransferase"/>
</dbReference>
<proteinExistence type="predicted"/>
<keyword evidence="1 4" id="KW-0808">Transferase</keyword>
<dbReference type="RefSeq" id="WP_238145258.1">
    <property type="nucleotide sequence ID" value="NZ_PVUE01000004.1"/>
</dbReference>
<comment type="caution">
    <text evidence="4">The sequence shown here is derived from an EMBL/GenBank/DDBJ whole genome shotgun (WGS) entry which is preliminary data.</text>
</comment>
<dbReference type="CDD" id="cd04301">
    <property type="entry name" value="NAT_SF"/>
    <property type="match status" value="1"/>
</dbReference>
<dbReference type="InterPro" id="IPR000182">
    <property type="entry name" value="GNAT_dom"/>
</dbReference>
<dbReference type="InterPro" id="IPR050832">
    <property type="entry name" value="Bact_Acetyltransf"/>
</dbReference>
<dbReference type="PANTHER" id="PTHR43877">
    <property type="entry name" value="AMINOALKYLPHOSPHONATE N-ACETYLTRANSFERASE-RELATED-RELATED"/>
    <property type="match status" value="1"/>
</dbReference>
<name>A0A2T1A2B7_9ACTN</name>